<organism evidence="1 2">
    <name type="scientific">Ectopseudomonas chengduensis</name>
    <dbReference type="NCBI Taxonomy" id="489632"/>
    <lineage>
        <taxon>Bacteria</taxon>
        <taxon>Pseudomonadati</taxon>
        <taxon>Pseudomonadota</taxon>
        <taxon>Gammaproteobacteria</taxon>
        <taxon>Pseudomonadales</taxon>
        <taxon>Pseudomonadaceae</taxon>
        <taxon>Ectopseudomonas</taxon>
    </lineage>
</organism>
<proteinExistence type="predicted"/>
<gene>
    <name evidence="1" type="ORF">SAMN05216576_1082</name>
</gene>
<name>A0A1G6QI58_9GAMM</name>
<dbReference type="Proteomes" id="UP000199467">
    <property type="component" value="Unassembled WGS sequence"/>
</dbReference>
<dbReference type="RefSeq" id="WP_139204237.1">
    <property type="nucleotide sequence ID" value="NZ_FMZQ01000008.1"/>
</dbReference>
<evidence type="ECO:0000313" key="2">
    <source>
        <dbReference type="Proteomes" id="UP000199467"/>
    </source>
</evidence>
<accession>A0A1G6QI58</accession>
<evidence type="ECO:0000313" key="1">
    <source>
        <dbReference type="EMBL" id="SDC91367.1"/>
    </source>
</evidence>
<reference evidence="2" key="1">
    <citation type="submission" date="2016-10" db="EMBL/GenBank/DDBJ databases">
        <authorList>
            <person name="Varghese N."/>
            <person name="Submissions S."/>
        </authorList>
    </citation>
    <scope>NUCLEOTIDE SEQUENCE [LARGE SCALE GENOMIC DNA]</scope>
    <source>
        <strain evidence="2">DSM 26382</strain>
    </source>
</reference>
<keyword evidence="2" id="KW-1185">Reference proteome</keyword>
<dbReference type="AlphaFoldDB" id="A0A1G6QI58"/>
<sequence>MSFLSSIKDFLSKRYLEVAVAFAAIAVGGVLYAYFSKFHGGWSPDQDTWGQFGDFVGGTLNPLLGFISVVVLVSTLNLQRVELKEARAVVKEGNELLESQLRAIHLQSLEVTFFKVMEEFEKNAIVLACKKVEHEKSLFSAVYCYVSAGEQKGIVDKGFKSKGNYFKFMTGGAVDFGEFKYMLVGKIINLLEIAEGLNNNQIHYSLIQSAVGPVLMSAAIHFISVEYPELYPRIAKAKRTLWGINPELVYLDVIAKDFLKDSSYEKYVKDKDRIITKRERILKLHEQPKIKS</sequence>
<dbReference type="EMBL" id="FMZQ01000008">
    <property type="protein sequence ID" value="SDC91367.1"/>
    <property type="molecule type" value="Genomic_DNA"/>
</dbReference>
<protein>
    <submittedName>
        <fullName evidence="1">Uncharacterized protein</fullName>
    </submittedName>
</protein>